<evidence type="ECO:0000313" key="2">
    <source>
        <dbReference type="EMBL" id="PWI71660.1"/>
    </source>
</evidence>
<name>A0A2U3EB16_PURLI</name>
<protein>
    <submittedName>
        <fullName evidence="2">Uncharacterized protein</fullName>
    </submittedName>
</protein>
<reference evidence="2 3" key="1">
    <citation type="journal article" date="2016" name="Front. Microbiol.">
        <title>Genome and transcriptome sequences reveal the specific parasitism of the nematophagous Purpureocillium lilacinum 36-1.</title>
        <authorList>
            <person name="Xie J."/>
            <person name="Li S."/>
            <person name="Mo C."/>
            <person name="Xiao X."/>
            <person name="Peng D."/>
            <person name="Wang G."/>
            <person name="Xiao Y."/>
        </authorList>
    </citation>
    <scope>NUCLEOTIDE SEQUENCE [LARGE SCALE GENOMIC DNA]</scope>
    <source>
        <strain evidence="2 3">36-1</strain>
    </source>
</reference>
<dbReference type="EMBL" id="LCWV01000007">
    <property type="protein sequence ID" value="PWI71660.1"/>
    <property type="molecule type" value="Genomic_DNA"/>
</dbReference>
<proteinExistence type="predicted"/>
<evidence type="ECO:0000256" key="1">
    <source>
        <dbReference type="SAM" id="MobiDB-lite"/>
    </source>
</evidence>
<dbReference type="Proteomes" id="UP000245956">
    <property type="component" value="Unassembled WGS sequence"/>
</dbReference>
<accession>A0A2U3EB16</accession>
<sequence>MQTEKTSARRQPGAFIGYIPGGDPERVTKVAPTPFPRVHVPDTPQSTIQHERSPRSRLPTTERQMQVMRLVGFAATAKWTVQSVLECPKGRALAPATVAGYGDYGVTERSENCTADRVAYLTVAGSEAARTGANIEQ</sequence>
<organism evidence="2 3">
    <name type="scientific">Purpureocillium lilacinum</name>
    <name type="common">Paecilomyces lilacinus</name>
    <dbReference type="NCBI Taxonomy" id="33203"/>
    <lineage>
        <taxon>Eukaryota</taxon>
        <taxon>Fungi</taxon>
        <taxon>Dikarya</taxon>
        <taxon>Ascomycota</taxon>
        <taxon>Pezizomycotina</taxon>
        <taxon>Sordariomycetes</taxon>
        <taxon>Hypocreomycetidae</taxon>
        <taxon>Hypocreales</taxon>
        <taxon>Ophiocordycipitaceae</taxon>
        <taxon>Purpureocillium</taxon>
    </lineage>
</organism>
<gene>
    <name evidence="2" type="ORF">PCL_11754</name>
</gene>
<comment type="caution">
    <text evidence="2">The sequence shown here is derived from an EMBL/GenBank/DDBJ whole genome shotgun (WGS) entry which is preliminary data.</text>
</comment>
<dbReference type="AlphaFoldDB" id="A0A2U3EB16"/>
<feature type="region of interest" description="Disordered" evidence="1">
    <location>
        <begin position="1"/>
        <end position="59"/>
    </location>
</feature>
<evidence type="ECO:0000313" key="3">
    <source>
        <dbReference type="Proteomes" id="UP000245956"/>
    </source>
</evidence>